<comment type="caution">
    <text evidence="2">The sequence shown here is derived from an EMBL/GenBank/DDBJ whole genome shotgun (WGS) entry which is preliminary data.</text>
</comment>
<proteinExistence type="predicted"/>
<protein>
    <submittedName>
        <fullName evidence="2">Uncharacterized protein</fullName>
    </submittedName>
</protein>
<evidence type="ECO:0000313" key="3">
    <source>
        <dbReference type="Proteomes" id="UP001501237"/>
    </source>
</evidence>
<dbReference type="Proteomes" id="UP001501237">
    <property type="component" value="Unassembled WGS sequence"/>
</dbReference>
<keyword evidence="1" id="KW-0175">Coiled coil</keyword>
<dbReference type="EMBL" id="BAAAUV010000008">
    <property type="protein sequence ID" value="GAA3214695.1"/>
    <property type="molecule type" value="Genomic_DNA"/>
</dbReference>
<reference evidence="3" key="1">
    <citation type="journal article" date="2019" name="Int. J. Syst. Evol. Microbiol.">
        <title>The Global Catalogue of Microorganisms (GCM) 10K type strain sequencing project: providing services to taxonomists for standard genome sequencing and annotation.</title>
        <authorList>
            <consortium name="The Broad Institute Genomics Platform"/>
            <consortium name="The Broad Institute Genome Sequencing Center for Infectious Disease"/>
            <person name="Wu L."/>
            <person name="Ma J."/>
        </authorList>
    </citation>
    <scope>NUCLEOTIDE SEQUENCE [LARGE SCALE GENOMIC DNA]</scope>
    <source>
        <strain evidence="3">JCM 9377</strain>
    </source>
</reference>
<organism evidence="2 3">
    <name type="scientific">Actinocorallia longicatena</name>
    <dbReference type="NCBI Taxonomy" id="111803"/>
    <lineage>
        <taxon>Bacteria</taxon>
        <taxon>Bacillati</taxon>
        <taxon>Actinomycetota</taxon>
        <taxon>Actinomycetes</taxon>
        <taxon>Streptosporangiales</taxon>
        <taxon>Thermomonosporaceae</taxon>
        <taxon>Actinocorallia</taxon>
    </lineage>
</organism>
<feature type="coiled-coil region" evidence="1">
    <location>
        <begin position="24"/>
        <end position="51"/>
    </location>
</feature>
<gene>
    <name evidence="2" type="ORF">GCM10010468_35570</name>
</gene>
<keyword evidence="3" id="KW-1185">Reference proteome</keyword>
<sequence>MADGNVVRLHQPTKRVIRLTDEERQLLLEELTEITAEIDALSDRAAEIAERVQDPARLARPA</sequence>
<evidence type="ECO:0000313" key="2">
    <source>
        <dbReference type="EMBL" id="GAA3214695.1"/>
    </source>
</evidence>
<dbReference type="RefSeq" id="WP_344829341.1">
    <property type="nucleotide sequence ID" value="NZ_BAAAUV010000008.1"/>
</dbReference>
<accession>A0ABP6QA00</accession>
<evidence type="ECO:0000256" key="1">
    <source>
        <dbReference type="SAM" id="Coils"/>
    </source>
</evidence>
<name>A0ABP6QA00_9ACTN</name>